<dbReference type="Proteomes" id="UP001418222">
    <property type="component" value="Unassembled WGS sequence"/>
</dbReference>
<dbReference type="EMBL" id="JBBWWQ010000020">
    <property type="protein sequence ID" value="KAK8916105.1"/>
    <property type="molecule type" value="Genomic_DNA"/>
</dbReference>
<accession>A0AAP0AUU0</accession>
<sequence length="251" mass="27617">MAFVLLSPSSTPLTLPLKILKPTSPLPLNRALKSGPVPRPLSLTAVSPASELAHTEDNPETSLPSSSYEELEVPFSQGLEESVLLLKRAAKSRKVPSADVLTAISDIKKAKVEESSFLEILGGLKSPGRTWMLIFTAQGGLNKGSYFPVTAVQRFDAEAKRIENGIYLGPIGRLTFEGKFSWKKRILAFLFEYLRIQVGPFSPLEISLGKQEREPNTKDPFFVWFYVDDDIAIAQGKGGGIALWCRCHRVA</sequence>
<reference evidence="1 2" key="1">
    <citation type="journal article" date="2022" name="Nat. Plants">
        <title>Genomes of leafy and leafless Platanthera orchids illuminate the evolution of mycoheterotrophy.</title>
        <authorList>
            <person name="Li M.H."/>
            <person name="Liu K.W."/>
            <person name="Li Z."/>
            <person name="Lu H.C."/>
            <person name="Ye Q.L."/>
            <person name="Zhang D."/>
            <person name="Wang J.Y."/>
            <person name="Li Y.F."/>
            <person name="Zhong Z.M."/>
            <person name="Liu X."/>
            <person name="Yu X."/>
            <person name="Liu D.K."/>
            <person name="Tu X.D."/>
            <person name="Liu B."/>
            <person name="Hao Y."/>
            <person name="Liao X.Y."/>
            <person name="Jiang Y.T."/>
            <person name="Sun W.H."/>
            <person name="Chen J."/>
            <person name="Chen Y.Q."/>
            <person name="Ai Y."/>
            <person name="Zhai J.W."/>
            <person name="Wu S.S."/>
            <person name="Zhou Z."/>
            <person name="Hsiao Y.Y."/>
            <person name="Wu W.L."/>
            <person name="Chen Y.Y."/>
            <person name="Lin Y.F."/>
            <person name="Hsu J.L."/>
            <person name="Li C.Y."/>
            <person name="Wang Z.W."/>
            <person name="Zhao X."/>
            <person name="Zhong W.Y."/>
            <person name="Ma X.K."/>
            <person name="Ma L."/>
            <person name="Huang J."/>
            <person name="Chen G.Z."/>
            <person name="Huang M.Z."/>
            <person name="Huang L."/>
            <person name="Peng D.H."/>
            <person name="Luo Y.B."/>
            <person name="Zou S.Q."/>
            <person name="Chen S.P."/>
            <person name="Lan S."/>
            <person name="Tsai W.C."/>
            <person name="Van de Peer Y."/>
            <person name="Liu Z.J."/>
        </authorList>
    </citation>
    <scope>NUCLEOTIDE SEQUENCE [LARGE SCALE GENOMIC DNA]</scope>
    <source>
        <strain evidence="1">Lor287</strain>
    </source>
</reference>
<name>A0AAP0AUU0_9ASPA</name>
<protein>
    <submittedName>
        <fullName evidence="1">Uncharacterized protein</fullName>
    </submittedName>
</protein>
<proteinExistence type="predicted"/>
<comment type="caution">
    <text evidence="1">The sequence shown here is derived from an EMBL/GenBank/DDBJ whole genome shotgun (WGS) entry which is preliminary data.</text>
</comment>
<dbReference type="PANTHER" id="PTHR35690:SF1">
    <property type="entry name" value="OS01G0363500 PROTEIN"/>
    <property type="match status" value="1"/>
</dbReference>
<keyword evidence="2" id="KW-1185">Reference proteome</keyword>
<dbReference type="AlphaFoldDB" id="A0AAP0AUU0"/>
<organism evidence="1 2">
    <name type="scientific">Platanthera zijinensis</name>
    <dbReference type="NCBI Taxonomy" id="2320716"/>
    <lineage>
        <taxon>Eukaryota</taxon>
        <taxon>Viridiplantae</taxon>
        <taxon>Streptophyta</taxon>
        <taxon>Embryophyta</taxon>
        <taxon>Tracheophyta</taxon>
        <taxon>Spermatophyta</taxon>
        <taxon>Magnoliopsida</taxon>
        <taxon>Liliopsida</taxon>
        <taxon>Asparagales</taxon>
        <taxon>Orchidaceae</taxon>
        <taxon>Orchidoideae</taxon>
        <taxon>Orchideae</taxon>
        <taxon>Orchidinae</taxon>
        <taxon>Platanthera</taxon>
    </lineage>
</organism>
<dbReference type="PANTHER" id="PTHR35690">
    <property type="entry name" value="OS01G0363500 PROTEIN"/>
    <property type="match status" value="1"/>
</dbReference>
<gene>
    <name evidence="1" type="ORF">KSP39_PZI022294</name>
</gene>
<evidence type="ECO:0000313" key="1">
    <source>
        <dbReference type="EMBL" id="KAK8916105.1"/>
    </source>
</evidence>
<evidence type="ECO:0000313" key="2">
    <source>
        <dbReference type="Proteomes" id="UP001418222"/>
    </source>
</evidence>